<feature type="compositionally biased region" description="Basic and acidic residues" evidence="1">
    <location>
        <begin position="1"/>
        <end position="25"/>
    </location>
</feature>
<comment type="caution">
    <text evidence="2">The sequence shown here is derived from an EMBL/GenBank/DDBJ whole genome shotgun (WGS) entry which is preliminary data.</text>
</comment>
<sequence length="216" mass="23615">MDDTRGTEDSQREDHSNRISYDDHFNSNSEKPVFAMPVGLDQDESGKYLPNLPAATTPFVPSLPKLSDLSLPNDFTIDPMMRQAYSLPPAGTPTRRLLPELNSSIRHTKYNMASDIFGTGMDKSWVNEQQNAPTDHMHAAPKPKEPGSFKITQIASNNPNPEASGGFGISGSSAQAPNRRARESAGNPLTGTGYDDSGNKTAKRYFEGSNANQKLW</sequence>
<evidence type="ECO:0000313" key="2">
    <source>
        <dbReference type="EMBL" id="CAL8096075.1"/>
    </source>
</evidence>
<protein>
    <submittedName>
        <fullName evidence="2">Uncharacterized protein</fullName>
    </submittedName>
</protein>
<reference evidence="2 3" key="1">
    <citation type="submission" date="2024-08" db="EMBL/GenBank/DDBJ databases">
        <authorList>
            <person name="Cucini C."/>
            <person name="Frati F."/>
        </authorList>
    </citation>
    <scope>NUCLEOTIDE SEQUENCE [LARGE SCALE GENOMIC DNA]</scope>
</reference>
<evidence type="ECO:0000256" key="1">
    <source>
        <dbReference type="SAM" id="MobiDB-lite"/>
    </source>
</evidence>
<feature type="compositionally biased region" description="Polar residues" evidence="1">
    <location>
        <begin position="150"/>
        <end position="161"/>
    </location>
</feature>
<feature type="compositionally biased region" description="Basic and acidic residues" evidence="1">
    <location>
        <begin position="135"/>
        <end position="147"/>
    </location>
</feature>
<accession>A0ABP1QE99</accession>
<proteinExistence type="predicted"/>
<gene>
    <name evidence="2" type="ORF">ODALV1_LOCUS9258</name>
</gene>
<dbReference type="Proteomes" id="UP001642540">
    <property type="component" value="Unassembled WGS sequence"/>
</dbReference>
<feature type="region of interest" description="Disordered" evidence="1">
    <location>
        <begin position="130"/>
        <end position="216"/>
    </location>
</feature>
<organism evidence="2 3">
    <name type="scientific">Orchesella dallaii</name>
    <dbReference type="NCBI Taxonomy" id="48710"/>
    <lineage>
        <taxon>Eukaryota</taxon>
        <taxon>Metazoa</taxon>
        <taxon>Ecdysozoa</taxon>
        <taxon>Arthropoda</taxon>
        <taxon>Hexapoda</taxon>
        <taxon>Collembola</taxon>
        <taxon>Entomobryomorpha</taxon>
        <taxon>Entomobryoidea</taxon>
        <taxon>Orchesellidae</taxon>
        <taxon>Orchesellinae</taxon>
        <taxon>Orchesella</taxon>
    </lineage>
</organism>
<feature type="region of interest" description="Disordered" evidence="1">
    <location>
        <begin position="1"/>
        <end position="32"/>
    </location>
</feature>
<dbReference type="EMBL" id="CAXLJM020000027">
    <property type="protein sequence ID" value="CAL8096075.1"/>
    <property type="molecule type" value="Genomic_DNA"/>
</dbReference>
<evidence type="ECO:0000313" key="3">
    <source>
        <dbReference type="Proteomes" id="UP001642540"/>
    </source>
</evidence>
<name>A0ABP1QE99_9HEXA</name>
<keyword evidence="3" id="KW-1185">Reference proteome</keyword>